<name>A0A5B8MQ59_9CHLO</name>
<accession>A0A5B8MQ59</accession>
<gene>
    <name evidence="2" type="ORF">A3770_08p50550</name>
</gene>
<feature type="region of interest" description="Disordered" evidence="1">
    <location>
        <begin position="118"/>
        <end position="139"/>
    </location>
</feature>
<dbReference type="EMBL" id="CP031041">
    <property type="protein sequence ID" value="QDZ22537.1"/>
    <property type="molecule type" value="Genomic_DNA"/>
</dbReference>
<evidence type="ECO:0000256" key="1">
    <source>
        <dbReference type="SAM" id="MobiDB-lite"/>
    </source>
</evidence>
<proteinExistence type="predicted"/>
<organism evidence="2 3">
    <name type="scientific">Chloropicon primus</name>
    <dbReference type="NCBI Taxonomy" id="1764295"/>
    <lineage>
        <taxon>Eukaryota</taxon>
        <taxon>Viridiplantae</taxon>
        <taxon>Chlorophyta</taxon>
        <taxon>Chloropicophyceae</taxon>
        <taxon>Chloropicales</taxon>
        <taxon>Chloropicaceae</taxon>
        <taxon>Chloropicon</taxon>
    </lineage>
</organism>
<dbReference type="AlphaFoldDB" id="A0A5B8MQ59"/>
<feature type="region of interest" description="Disordered" evidence="1">
    <location>
        <begin position="28"/>
        <end position="53"/>
    </location>
</feature>
<reference evidence="2 3" key="1">
    <citation type="submission" date="2018-07" db="EMBL/GenBank/DDBJ databases">
        <title>The complete nuclear genome of the prasinophyte Chloropicon primus (CCMP1205).</title>
        <authorList>
            <person name="Pombert J.-F."/>
            <person name="Otis C."/>
            <person name="Turmel M."/>
            <person name="Lemieux C."/>
        </authorList>
    </citation>
    <scope>NUCLEOTIDE SEQUENCE [LARGE SCALE GENOMIC DNA]</scope>
    <source>
        <strain evidence="2 3">CCMP1205</strain>
    </source>
</reference>
<evidence type="ECO:0000313" key="3">
    <source>
        <dbReference type="Proteomes" id="UP000316726"/>
    </source>
</evidence>
<sequence length="139" mass="14888">MVLAVLEGTTKRLGHVLRSYARTATRSGGVGSRGLCTAPKPTKPTKPTGREVGAGDLEADHVWEPRSLRLIKFVTWASSIGLGVYLVTAHEWTAPDGTKSSRRNIFTDIKPALRRVITGLHGGGGGEEQTEEGSLPRSK</sequence>
<keyword evidence="3" id="KW-1185">Reference proteome</keyword>
<evidence type="ECO:0000313" key="2">
    <source>
        <dbReference type="EMBL" id="QDZ22537.1"/>
    </source>
</evidence>
<protein>
    <submittedName>
        <fullName evidence="2">Uncharacterized protein</fullName>
    </submittedName>
</protein>
<dbReference type="Proteomes" id="UP000316726">
    <property type="component" value="Chromosome 8"/>
</dbReference>